<dbReference type="AlphaFoldDB" id="A0A2R5G5G2"/>
<protein>
    <submittedName>
        <fullName evidence="2">Uncharacterized protein</fullName>
    </submittedName>
</protein>
<evidence type="ECO:0000313" key="3">
    <source>
        <dbReference type="Proteomes" id="UP000241890"/>
    </source>
</evidence>
<dbReference type="EMBL" id="BEYU01000019">
    <property type="protein sequence ID" value="GBG26220.1"/>
    <property type="molecule type" value="Genomic_DNA"/>
</dbReference>
<feature type="compositionally biased region" description="Basic residues" evidence="1">
    <location>
        <begin position="1"/>
        <end position="13"/>
    </location>
</feature>
<name>A0A2R5G5G2_9STRA</name>
<feature type="compositionally biased region" description="Basic and acidic residues" evidence="1">
    <location>
        <begin position="78"/>
        <end position="90"/>
    </location>
</feature>
<feature type="region of interest" description="Disordered" evidence="1">
    <location>
        <begin position="1"/>
        <end position="108"/>
    </location>
</feature>
<feature type="compositionally biased region" description="Low complexity" evidence="1">
    <location>
        <begin position="169"/>
        <end position="190"/>
    </location>
</feature>
<feature type="region of interest" description="Disordered" evidence="1">
    <location>
        <begin position="131"/>
        <end position="190"/>
    </location>
</feature>
<comment type="caution">
    <text evidence="2">The sequence shown here is derived from an EMBL/GenBank/DDBJ whole genome shotgun (WGS) entry which is preliminary data.</text>
</comment>
<feature type="compositionally biased region" description="Low complexity" evidence="1">
    <location>
        <begin position="138"/>
        <end position="153"/>
    </location>
</feature>
<gene>
    <name evidence="2" type="ORF">FCC1311_024412</name>
</gene>
<keyword evidence="3" id="KW-1185">Reference proteome</keyword>
<proteinExistence type="predicted"/>
<dbReference type="InParanoid" id="A0A2R5G5G2"/>
<sequence length="190" mass="21238">MAKSRRKRAKAQARRFDPLRARSAGDGAESMDVGDDADPGPARNSSGKLQPQGEEVSENPAEVEESRGQMEKRHHHELKQWRVEEGELRRQRNKLKKRKSPEVERERKRILQEIKDKGAALEARHASELQMLLDKQAETQGATAAPAAAPTTEGDAEMTSVTQPPPPQQQQQPQQQQTQQQAAAQDQQEG</sequence>
<dbReference type="Proteomes" id="UP000241890">
    <property type="component" value="Unassembled WGS sequence"/>
</dbReference>
<reference evidence="2 3" key="1">
    <citation type="submission" date="2017-12" db="EMBL/GenBank/DDBJ databases">
        <title>Sequencing, de novo assembly and annotation of complete genome of a new Thraustochytrid species, strain FCC1311.</title>
        <authorList>
            <person name="Sedici K."/>
            <person name="Godart F."/>
            <person name="Aiese Cigliano R."/>
            <person name="Sanseverino W."/>
            <person name="Barakat M."/>
            <person name="Ortet P."/>
            <person name="Marechal E."/>
            <person name="Cagnac O."/>
            <person name="Amato A."/>
        </authorList>
    </citation>
    <scope>NUCLEOTIDE SEQUENCE [LARGE SCALE GENOMIC DNA]</scope>
</reference>
<accession>A0A2R5G5G2</accession>
<evidence type="ECO:0000313" key="2">
    <source>
        <dbReference type="EMBL" id="GBG26220.1"/>
    </source>
</evidence>
<evidence type="ECO:0000256" key="1">
    <source>
        <dbReference type="SAM" id="MobiDB-lite"/>
    </source>
</evidence>
<organism evidence="2 3">
    <name type="scientific">Hondaea fermentalgiana</name>
    <dbReference type="NCBI Taxonomy" id="2315210"/>
    <lineage>
        <taxon>Eukaryota</taxon>
        <taxon>Sar</taxon>
        <taxon>Stramenopiles</taxon>
        <taxon>Bigyra</taxon>
        <taxon>Labyrinthulomycetes</taxon>
        <taxon>Thraustochytrida</taxon>
        <taxon>Thraustochytriidae</taxon>
        <taxon>Hondaea</taxon>
    </lineage>
</organism>